<dbReference type="InterPro" id="IPR000845">
    <property type="entry name" value="Nucleoside_phosphorylase_d"/>
</dbReference>
<evidence type="ECO:0000259" key="5">
    <source>
        <dbReference type="Pfam" id="PF01048"/>
    </source>
</evidence>
<keyword evidence="3 4" id="KW-0660">Purine salvage</keyword>
<dbReference type="Pfam" id="PF01048">
    <property type="entry name" value="PNP_UDP_1"/>
    <property type="match status" value="1"/>
</dbReference>
<dbReference type="PANTHER" id="PTHR42679">
    <property type="entry name" value="S-METHYL-5'-THIOADENOSINE PHOSPHORYLASE"/>
    <property type="match status" value="1"/>
</dbReference>
<dbReference type="InterPro" id="IPR035994">
    <property type="entry name" value="Nucleoside_phosphorylase_sf"/>
</dbReference>
<dbReference type="FunFam" id="3.40.50.1580:FF:000012">
    <property type="entry name" value="Probable 6-oxopurine nucleoside phosphorylase"/>
    <property type="match status" value="1"/>
</dbReference>
<dbReference type="NCBIfam" id="TIGR01694">
    <property type="entry name" value="MTAP"/>
    <property type="match status" value="1"/>
</dbReference>
<feature type="binding site" evidence="4">
    <location>
        <position position="12"/>
    </location>
    <ligand>
        <name>phosphate</name>
        <dbReference type="ChEBI" id="CHEBI:43474"/>
    </ligand>
</feature>
<evidence type="ECO:0000313" key="6">
    <source>
        <dbReference type="EMBL" id="KCZ83331.1"/>
    </source>
</evidence>
<accession>A0A059F5Z4</accession>
<feature type="binding site" evidence="4">
    <location>
        <position position="185"/>
    </location>
    <ligand>
        <name>substrate</name>
    </ligand>
</feature>
<dbReference type="GO" id="GO:0005829">
    <property type="term" value="C:cytosol"/>
    <property type="evidence" value="ECO:0007669"/>
    <property type="project" value="TreeGrafter"/>
</dbReference>
<name>A0A059F5Z4_9PROT</name>
<evidence type="ECO:0000313" key="7">
    <source>
        <dbReference type="Proteomes" id="UP000024816"/>
    </source>
</evidence>
<evidence type="ECO:0000256" key="1">
    <source>
        <dbReference type="ARBA" id="ARBA00022676"/>
    </source>
</evidence>
<feature type="binding site" evidence="4">
    <location>
        <begin position="54"/>
        <end position="55"/>
    </location>
    <ligand>
        <name>phosphate</name>
        <dbReference type="ChEBI" id="CHEBI:43474"/>
    </ligand>
</feature>
<dbReference type="NCBIfam" id="NF006492">
    <property type="entry name" value="PRK08931.1"/>
    <property type="match status" value="1"/>
</dbReference>
<feature type="site" description="Important for substrate specificity" evidence="4">
    <location>
        <position position="222"/>
    </location>
</feature>
<dbReference type="GO" id="GO:0019509">
    <property type="term" value="P:L-methionine salvage from methylthioadenosine"/>
    <property type="evidence" value="ECO:0007669"/>
    <property type="project" value="UniProtKB-UniRule"/>
</dbReference>
<keyword evidence="7" id="KW-1185">Reference proteome</keyword>
<dbReference type="GO" id="GO:0006166">
    <property type="term" value="P:purine ribonucleoside salvage"/>
    <property type="evidence" value="ECO:0007669"/>
    <property type="project" value="UniProtKB-KW"/>
</dbReference>
<dbReference type="Gene3D" id="3.40.50.1580">
    <property type="entry name" value="Nucleoside phosphorylase domain"/>
    <property type="match status" value="1"/>
</dbReference>
<organism evidence="6 7">
    <name type="scientific">Hyphomonas jannaschiana VP2</name>
    <dbReference type="NCBI Taxonomy" id="1280952"/>
    <lineage>
        <taxon>Bacteria</taxon>
        <taxon>Pseudomonadati</taxon>
        <taxon>Pseudomonadota</taxon>
        <taxon>Alphaproteobacteria</taxon>
        <taxon>Hyphomonadales</taxon>
        <taxon>Hyphomonadaceae</taxon>
        <taxon>Hyphomonas</taxon>
    </lineage>
</organism>
<dbReference type="EC" id="2.4.2.28" evidence="4"/>
<gene>
    <name evidence="4" type="primary">mtnP</name>
    <name evidence="6" type="ORF">HJA_17103</name>
</gene>
<evidence type="ECO:0000256" key="4">
    <source>
        <dbReference type="HAMAP-Rule" id="MF_01963"/>
    </source>
</evidence>
<dbReference type="CDD" id="cd09010">
    <property type="entry name" value="MTAP_SsMTAPII_like_MTIP"/>
    <property type="match status" value="1"/>
</dbReference>
<dbReference type="OrthoDB" id="1523230at2"/>
<protein>
    <recommendedName>
        <fullName evidence="4">S-methyl-5'-thioadenosine phosphorylase</fullName>
        <ecNumber evidence="4">2.4.2.28</ecNumber>
    </recommendedName>
    <alternativeName>
        <fullName evidence="4">5'-methylthioadenosine phosphorylase</fullName>
        <shortName evidence="4">MTA phosphorylase</shortName>
        <shortName evidence="4">MTAP</shortName>
    </alternativeName>
</protein>
<comment type="similarity">
    <text evidence="4">Belongs to the PNP/MTAP phosphorylase family. MTAP subfamily.</text>
</comment>
<comment type="subunit">
    <text evidence="4">Homohexamer. Dimer of a homotrimer.</text>
</comment>
<dbReference type="RefSeq" id="WP_035584815.1">
    <property type="nucleotide sequence ID" value="NZ_ARYJ01000019.1"/>
</dbReference>
<comment type="function">
    <text evidence="4">Catalyzes the reversible phosphorylation of S-methyl-5'-thioadenosine (MTA) to adenine and 5-methylthioribose-1-phosphate. Involved in the breakdown of MTA, a major by-product of polyamine biosynthesis. Responsible for the first step in the methionine salvage pathway after MTA has been generated from S-adenosylmethionine. Has broad substrate specificity with 6-aminopurine nucleosides as preferred substrates.</text>
</comment>
<evidence type="ECO:0000256" key="3">
    <source>
        <dbReference type="ARBA" id="ARBA00022726"/>
    </source>
</evidence>
<feature type="site" description="Important for substrate specificity" evidence="4">
    <location>
        <position position="167"/>
    </location>
</feature>
<comment type="pathway">
    <text evidence="4">Amino-acid biosynthesis; L-methionine biosynthesis via salvage pathway; S-methyl-5-thio-alpha-D-ribose 1-phosphate from S-methyl-5'-thioadenosine (phosphorylase route): step 1/1.</text>
</comment>
<dbReference type="GO" id="GO:0017061">
    <property type="term" value="F:S-methyl-5-thioadenosine phosphorylase activity"/>
    <property type="evidence" value="ECO:0007669"/>
    <property type="project" value="UniProtKB-UniRule"/>
</dbReference>
<feature type="binding site" evidence="4">
    <location>
        <begin position="87"/>
        <end position="88"/>
    </location>
    <ligand>
        <name>phosphate</name>
        <dbReference type="ChEBI" id="CHEBI:43474"/>
    </ligand>
</feature>
<keyword evidence="2 4" id="KW-0808">Transferase</keyword>
<feature type="binding site" evidence="4">
    <location>
        <begin position="209"/>
        <end position="211"/>
    </location>
    <ligand>
        <name>substrate</name>
    </ligand>
</feature>
<dbReference type="PROSITE" id="PS01240">
    <property type="entry name" value="PNP_MTAP_2"/>
    <property type="match status" value="1"/>
</dbReference>
<dbReference type="Proteomes" id="UP000024816">
    <property type="component" value="Unassembled WGS sequence"/>
</dbReference>
<dbReference type="UniPathway" id="UPA00904">
    <property type="reaction ID" value="UER00873"/>
</dbReference>
<proteinExistence type="inferred from homology"/>
<dbReference type="eggNOG" id="COG0005">
    <property type="taxonomic scope" value="Bacteria"/>
</dbReference>
<keyword evidence="1 4" id="KW-0328">Glycosyltransferase</keyword>
<evidence type="ECO:0000256" key="2">
    <source>
        <dbReference type="ARBA" id="ARBA00022679"/>
    </source>
</evidence>
<feature type="domain" description="Nucleoside phosphorylase" evidence="5">
    <location>
        <begin position="5"/>
        <end position="235"/>
    </location>
</feature>
<dbReference type="InterPro" id="IPR010044">
    <property type="entry name" value="MTAP"/>
</dbReference>
<dbReference type="EMBL" id="ARYJ01000019">
    <property type="protein sequence ID" value="KCZ83331.1"/>
    <property type="molecule type" value="Genomic_DNA"/>
</dbReference>
<dbReference type="PANTHER" id="PTHR42679:SF2">
    <property type="entry name" value="S-METHYL-5'-THIOADENOSINE PHOSPHORYLASE"/>
    <property type="match status" value="1"/>
</dbReference>
<comment type="catalytic activity">
    <reaction evidence="4">
        <text>S-methyl-5'-thioadenosine + phosphate = 5-(methylsulfanyl)-alpha-D-ribose 1-phosphate + adenine</text>
        <dbReference type="Rhea" id="RHEA:11852"/>
        <dbReference type="ChEBI" id="CHEBI:16708"/>
        <dbReference type="ChEBI" id="CHEBI:17509"/>
        <dbReference type="ChEBI" id="CHEBI:43474"/>
        <dbReference type="ChEBI" id="CHEBI:58533"/>
        <dbReference type="EC" id="2.4.2.28"/>
    </reaction>
</comment>
<dbReference type="SUPFAM" id="SSF53167">
    <property type="entry name" value="Purine and uridine phosphorylases"/>
    <property type="match status" value="1"/>
</dbReference>
<dbReference type="HAMAP" id="MF_01963">
    <property type="entry name" value="MTAP"/>
    <property type="match status" value="1"/>
</dbReference>
<reference evidence="6 7" key="1">
    <citation type="journal article" date="2014" name="Antonie Van Leeuwenhoek">
        <title>Hyphomonas beringensis sp. nov. and Hyphomonas chukchiensis sp. nov., isolated from surface seawater of the Bering Sea and Chukchi Sea.</title>
        <authorList>
            <person name="Li C."/>
            <person name="Lai Q."/>
            <person name="Li G."/>
            <person name="Dong C."/>
            <person name="Wang J."/>
            <person name="Liao Y."/>
            <person name="Shao Z."/>
        </authorList>
    </citation>
    <scope>NUCLEOTIDE SEQUENCE [LARGE SCALE GENOMIC DNA]</scope>
    <source>
        <strain evidence="6 7">VP2</strain>
    </source>
</reference>
<dbReference type="AlphaFoldDB" id="A0A059F5Z4"/>
<dbReference type="STRING" id="1280952.HJA_17103"/>
<feature type="binding site" evidence="4">
    <location>
        <position position="186"/>
    </location>
    <ligand>
        <name>phosphate</name>
        <dbReference type="ChEBI" id="CHEBI:43474"/>
    </ligand>
</feature>
<sequence length="292" mass="31486">MSKWTLGIIGGSGLYEIDGLEDRREETVDTPWGAPSDALVHGRIGDVKLVFLPRHGRGHRLSPSEVPYRANIAALKMAGVTDVLAISACGSLQEQYAPGDFLAADQFIDRTFARAKTFFGEGMVAHVSMARPVCARFSALAADAAEAAGAKVHRGGTYIAMEGPQFSSLAESKLYRQWGCDVIGMTAMPEAKLAREAELPYAVLGMVTDYDCWREEEEAVTVTNVLEVMARNSAIGRKAVVKLAEKLSGTERTPSPDGIDTCLDYALITAEAARNPETIHKLQVIAGRALSR</sequence>
<comment type="caution">
    <text evidence="6">The sequence shown here is derived from an EMBL/GenBank/DDBJ whole genome shotgun (WGS) entry which is preliminary data.</text>
</comment>
<dbReference type="PATRIC" id="fig|1280952.3.peg.3420"/>
<dbReference type="InterPro" id="IPR018099">
    <property type="entry name" value="Purine_phosphorylase-2_CS"/>
</dbReference>